<evidence type="ECO:0000313" key="2">
    <source>
        <dbReference type="Proteomes" id="UP000070444"/>
    </source>
</evidence>
<gene>
    <name evidence="1" type="ORF">CONCODRAFT_169418</name>
</gene>
<dbReference type="Gene3D" id="3.80.10.10">
    <property type="entry name" value="Ribonuclease Inhibitor"/>
    <property type="match status" value="1"/>
</dbReference>
<dbReference type="Proteomes" id="UP000070444">
    <property type="component" value="Unassembled WGS sequence"/>
</dbReference>
<proteinExistence type="predicted"/>
<organism evidence="1 2">
    <name type="scientific">Conidiobolus coronatus (strain ATCC 28846 / CBS 209.66 / NRRL 28638)</name>
    <name type="common">Delacroixia coronata</name>
    <dbReference type="NCBI Taxonomy" id="796925"/>
    <lineage>
        <taxon>Eukaryota</taxon>
        <taxon>Fungi</taxon>
        <taxon>Fungi incertae sedis</taxon>
        <taxon>Zoopagomycota</taxon>
        <taxon>Entomophthoromycotina</taxon>
        <taxon>Entomophthoromycetes</taxon>
        <taxon>Entomophthorales</taxon>
        <taxon>Ancylistaceae</taxon>
        <taxon>Conidiobolus</taxon>
    </lineage>
</organism>
<evidence type="ECO:0000313" key="1">
    <source>
        <dbReference type="EMBL" id="KXN65439.1"/>
    </source>
</evidence>
<protein>
    <recommendedName>
        <fullName evidence="3">F-box domain-containing protein</fullName>
    </recommendedName>
</protein>
<reference evidence="1 2" key="1">
    <citation type="journal article" date="2015" name="Genome Biol. Evol.">
        <title>Phylogenomic analyses indicate that early fungi evolved digesting cell walls of algal ancestors of land plants.</title>
        <authorList>
            <person name="Chang Y."/>
            <person name="Wang S."/>
            <person name="Sekimoto S."/>
            <person name="Aerts A.L."/>
            <person name="Choi C."/>
            <person name="Clum A."/>
            <person name="LaButti K.M."/>
            <person name="Lindquist E.A."/>
            <person name="Yee Ngan C."/>
            <person name="Ohm R.A."/>
            <person name="Salamov A.A."/>
            <person name="Grigoriev I.V."/>
            <person name="Spatafora J.W."/>
            <person name="Berbee M.L."/>
        </authorList>
    </citation>
    <scope>NUCLEOTIDE SEQUENCE [LARGE SCALE GENOMIC DNA]</scope>
    <source>
        <strain evidence="1 2">NRRL 28638</strain>
    </source>
</reference>
<accession>A0A137NRQ4</accession>
<keyword evidence="2" id="KW-1185">Reference proteome</keyword>
<dbReference type="AlphaFoldDB" id="A0A137NRQ4"/>
<dbReference type="SUPFAM" id="SSF52047">
    <property type="entry name" value="RNI-like"/>
    <property type="match status" value="1"/>
</dbReference>
<dbReference type="InterPro" id="IPR032675">
    <property type="entry name" value="LRR_dom_sf"/>
</dbReference>
<evidence type="ECO:0008006" key="3">
    <source>
        <dbReference type="Google" id="ProtNLM"/>
    </source>
</evidence>
<dbReference type="EMBL" id="KQ964880">
    <property type="protein sequence ID" value="KXN65439.1"/>
    <property type="molecule type" value="Genomic_DNA"/>
</dbReference>
<name>A0A137NRQ4_CONC2</name>
<sequence length="448" mass="52840">MSKIDWINIFKLNEVNQYCNSNDLSKLSMVCKVIRISSRSAHFNYFSLGKFMSCMEYKRCVIDLYRDYSYGITNQVVNHYKPINDDLLESKKQFKSDLGLYELTIDRSNLHCIFSYFYLVNEIPNVFQNLRILHLNKSVIIFDNFQAIMNKLNILEDLDLNNVYIFKRVNESKDTDLPLTLKKLKLRFVSIDYFDETEDEVIFRKSSSLVENYDTLELPSKNLPSLLLLRYEPNLSDYNGNNLLKFLKLNQNIKYLYIPQLNSSPEIFNLVKTFKNLVKLEYSNLFVDYIINTGLINSSVGNNIKKLCVSFSKDSKCMKIIPQQFPNLTDLYIKNEVLEFNQLWPILPKLKKLKSLKLQNYEDLIQSKELNSLIFSSLESIHLMIDKDISVEALNFNINSFPKLKLIRFTHRCYPLNNLESPKLPLEVKINWKLIYFPSKVSFYRINQ</sequence>